<proteinExistence type="inferred from homology"/>
<dbReference type="GO" id="GO:0009867">
    <property type="term" value="P:jasmonic acid mediated signaling pathway"/>
    <property type="evidence" value="ECO:0007669"/>
    <property type="project" value="TreeGrafter"/>
</dbReference>
<comment type="similarity">
    <text evidence="2 4">Belongs to the Ninja family.</text>
</comment>
<sequence length="444" mass="47701">MEEEYHPDDHLVHLVYKCMEEDKGLDLSLGLPLGGSSSKSKDHGIFHTIDSVKPWENYFSNVFQASVDGDASCDDNGKRFWITSTKRSAEVDDEKGAGVGEKRKFLMEETNQQEEIEGHNSDVHGKVKISHLSITTDDGSTADNEDVAESAAEGSTSRLTSHHENSKWHVGGGSFSEFSKEVHGKLTMGAPPFPVQSLSTLNVPYTIPIKESALVGYPLPGKMQAMPCMNVEHPGSEALNVRNALLFGYPPVQPSTSDKDNSFGMAAPSLPFHPLHAPRDMSNSAVVKANHSLSEAVQPAEQDKSEAKQVAEECSSLRKEDDMRGSGVQLRGKAASEVPMANSFPSEYSAIRPGIAADIKFGGSGSLPSLPWVSTTGPGPNGRAISGATYKYNANQIKIVCACHGSHMSPEEFIRHAAEEQFAPDGAAGFPLVPTSNPSTPPRS</sequence>
<keyword evidence="7" id="KW-1185">Reference proteome</keyword>
<dbReference type="InterPro" id="IPR031307">
    <property type="entry name" value="Ninja_fam"/>
</dbReference>
<evidence type="ECO:0000313" key="7">
    <source>
        <dbReference type="Proteomes" id="UP001279734"/>
    </source>
</evidence>
<comment type="caution">
    <text evidence="6">The sequence shown here is derived from an EMBL/GenBank/DDBJ whole genome shotgun (WGS) entry which is preliminary data.</text>
</comment>
<protein>
    <recommendedName>
        <fullName evidence="4">Ninja-family protein</fullName>
    </recommendedName>
    <alternativeName>
        <fullName evidence="4">ABI-binding protein</fullName>
    </alternativeName>
</protein>
<name>A0AAD3XQS4_NEPGR</name>
<evidence type="ECO:0000313" key="6">
    <source>
        <dbReference type="EMBL" id="GMH13693.1"/>
    </source>
</evidence>
<feature type="region of interest" description="Disordered" evidence="5">
    <location>
        <begin position="134"/>
        <end position="172"/>
    </location>
</feature>
<dbReference type="EMBL" id="BSYO01000013">
    <property type="protein sequence ID" value="GMH13693.1"/>
    <property type="molecule type" value="Genomic_DNA"/>
</dbReference>
<dbReference type="GO" id="GO:0005634">
    <property type="term" value="C:nucleus"/>
    <property type="evidence" value="ECO:0007669"/>
    <property type="project" value="UniProtKB-SubCell"/>
</dbReference>
<evidence type="ECO:0000256" key="5">
    <source>
        <dbReference type="SAM" id="MobiDB-lite"/>
    </source>
</evidence>
<evidence type="ECO:0000256" key="1">
    <source>
        <dbReference type="ARBA" id="ARBA00004123"/>
    </source>
</evidence>
<comment type="function">
    <text evidence="4">Acts as a negative regulator of abscisic acid (ABA) response.</text>
</comment>
<accession>A0AAD3XQS4</accession>
<dbReference type="AlphaFoldDB" id="A0AAD3XQS4"/>
<evidence type="ECO:0000256" key="2">
    <source>
        <dbReference type="ARBA" id="ARBA00006081"/>
    </source>
</evidence>
<reference evidence="6" key="1">
    <citation type="submission" date="2023-05" db="EMBL/GenBank/DDBJ databases">
        <title>Nepenthes gracilis genome sequencing.</title>
        <authorList>
            <person name="Fukushima K."/>
        </authorList>
    </citation>
    <scope>NUCLEOTIDE SEQUENCE</scope>
    <source>
        <strain evidence="6">SING2019-196</strain>
    </source>
</reference>
<gene>
    <name evidence="6" type="ORF">Nepgr_015534</name>
</gene>
<evidence type="ECO:0000256" key="3">
    <source>
        <dbReference type="ARBA" id="ARBA00023242"/>
    </source>
</evidence>
<keyword evidence="3 4" id="KW-0539">Nucleus</keyword>
<dbReference type="Proteomes" id="UP001279734">
    <property type="component" value="Unassembled WGS sequence"/>
</dbReference>
<evidence type="ECO:0000256" key="4">
    <source>
        <dbReference type="RuleBase" id="RU369029"/>
    </source>
</evidence>
<organism evidence="6 7">
    <name type="scientific">Nepenthes gracilis</name>
    <name type="common">Slender pitcher plant</name>
    <dbReference type="NCBI Taxonomy" id="150966"/>
    <lineage>
        <taxon>Eukaryota</taxon>
        <taxon>Viridiplantae</taxon>
        <taxon>Streptophyta</taxon>
        <taxon>Embryophyta</taxon>
        <taxon>Tracheophyta</taxon>
        <taxon>Spermatophyta</taxon>
        <taxon>Magnoliopsida</taxon>
        <taxon>eudicotyledons</taxon>
        <taxon>Gunneridae</taxon>
        <taxon>Pentapetalae</taxon>
        <taxon>Caryophyllales</taxon>
        <taxon>Nepenthaceae</taxon>
        <taxon>Nepenthes</taxon>
    </lineage>
</organism>
<dbReference type="PANTHER" id="PTHR31413">
    <property type="entry name" value="AFP HOMOLOG 2"/>
    <property type="match status" value="1"/>
</dbReference>
<feature type="region of interest" description="Disordered" evidence="5">
    <location>
        <begin position="425"/>
        <end position="444"/>
    </location>
</feature>
<dbReference type="GO" id="GO:0045892">
    <property type="term" value="P:negative regulation of DNA-templated transcription"/>
    <property type="evidence" value="ECO:0007669"/>
    <property type="project" value="TreeGrafter"/>
</dbReference>
<comment type="subcellular location">
    <subcellularLocation>
        <location evidence="1 4">Nucleus</location>
    </subcellularLocation>
</comment>
<dbReference type="PANTHER" id="PTHR31413:SF12">
    <property type="entry name" value="AFP HOMOLOG 2"/>
    <property type="match status" value="1"/>
</dbReference>